<keyword evidence="2" id="KW-0479">Metal-binding</keyword>
<comment type="subcellular location">
    <subcellularLocation>
        <location evidence="1">Nucleus</location>
    </subcellularLocation>
</comment>
<keyword evidence="3" id="KW-0863">Zinc-finger</keyword>
<dbReference type="GO" id="GO:0008270">
    <property type="term" value="F:zinc ion binding"/>
    <property type="evidence" value="ECO:0007669"/>
    <property type="project" value="UniProtKB-KW"/>
</dbReference>
<dbReference type="GO" id="GO:0005634">
    <property type="term" value="C:nucleus"/>
    <property type="evidence" value="ECO:0007669"/>
    <property type="project" value="UniProtKB-SubCell"/>
</dbReference>
<dbReference type="PANTHER" id="PTHR46481:SF10">
    <property type="entry name" value="ZINC FINGER BED DOMAIN-CONTAINING PROTEIN 39"/>
    <property type="match status" value="1"/>
</dbReference>
<dbReference type="EMBL" id="NBNE01009239">
    <property type="protein sequence ID" value="OWY98611.1"/>
    <property type="molecule type" value="Genomic_DNA"/>
</dbReference>
<reference evidence="8" key="1">
    <citation type="submission" date="2017-03" db="EMBL/GenBank/DDBJ databases">
        <title>Phytopthora megakarya and P. palmivora, two closely related causual agents of cacao black pod achieved similar genome size and gene model numbers by different mechanisms.</title>
        <authorList>
            <person name="Ali S."/>
            <person name="Shao J."/>
            <person name="Larry D.J."/>
            <person name="Kronmiller B."/>
            <person name="Shen D."/>
            <person name="Strem M.D."/>
            <person name="Melnick R.L."/>
            <person name="Guiltinan M.J."/>
            <person name="Tyler B.M."/>
            <person name="Meinhardt L.W."/>
            <person name="Bailey B.A."/>
        </authorList>
    </citation>
    <scope>NUCLEOTIDE SEQUENCE [LARGE SCALE GENOMIC DNA]</scope>
    <source>
        <strain evidence="8">zdho120</strain>
    </source>
</reference>
<evidence type="ECO:0000259" key="6">
    <source>
        <dbReference type="Pfam" id="PF05699"/>
    </source>
</evidence>
<keyword evidence="4" id="KW-0862">Zinc</keyword>
<evidence type="ECO:0000256" key="3">
    <source>
        <dbReference type="ARBA" id="ARBA00022771"/>
    </source>
</evidence>
<evidence type="ECO:0000313" key="7">
    <source>
        <dbReference type="EMBL" id="OWY98611.1"/>
    </source>
</evidence>
<sequence>MRSLLKEHLTDDFQYFSLTTDMWTSRVMDSFISLTVHYVTTEFDLVSYTLEVSSFPGKHTGVRIAAKICNMMREWDLDISRVAKLVRDNGSNIVKACDDLDVEHFGCMAHSLHLVVSGALSKYHKDVCEMDEESENCDDVAEIEEGEEMWVEDIENELEAIACLEKELEEIGVPSIDVVEDDNMPDTSVDHDVQRAVDLETDDSLDDGLLDGCLSARATAKLMNAMKKAMNATRAHVARFRKIVHYFRHSAKGKDKLKALQTDAEPLTVINDVATRWNSTHQMIRRLLVLKPVVLKFLEFIRTSRGKEDFSDVNMARPTGEMWFTIECLDKLLVSFNGMTEVLSGDSYPTITLAFPCLRLLERRLKSSNIFTKVARSHLGEHYYAVVLKQMHLVRRLLVLLLKKRFKDIPLDVKYCCLLDPQFANGEFLSPTEREEGALFLEDEAIRLTGANVAPSEHNTSFLEDSDDEPDFAKVALYFDQCKLLEKSKSVNKAKSKRRKKLDGGLKWWKDNASDFPLLAPVARKFFGIVATSVPSERCFSRAGNAITAQRNRLTGEHVRDILFLH</sequence>
<proteinExistence type="predicted"/>
<dbReference type="InterPro" id="IPR052035">
    <property type="entry name" value="ZnF_BED_domain_contain"/>
</dbReference>
<keyword evidence="5" id="KW-0539">Nucleus</keyword>
<dbReference type="Pfam" id="PF05699">
    <property type="entry name" value="Dimer_Tnp_hAT"/>
    <property type="match status" value="1"/>
</dbReference>
<evidence type="ECO:0000256" key="4">
    <source>
        <dbReference type="ARBA" id="ARBA00022833"/>
    </source>
</evidence>
<keyword evidence="8" id="KW-1185">Reference proteome</keyword>
<dbReference type="AlphaFoldDB" id="A0A225UZZ4"/>
<accession>A0A225UZZ4</accession>
<evidence type="ECO:0000256" key="5">
    <source>
        <dbReference type="ARBA" id="ARBA00023242"/>
    </source>
</evidence>
<feature type="non-terminal residue" evidence="7">
    <location>
        <position position="566"/>
    </location>
</feature>
<feature type="domain" description="HAT C-terminal dimerisation" evidence="6">
    <location>
        <begin position="506"/>
        <end position="566"/>
    </location>
</feature>
<name>A0A225UZZ4_9STRA</name>
<dbReference type="OrthoDB" id="128003at2759"/>
<evidence type="ECO:0000313" key="8">
    <source>
        <dbReference type="Proteomes" id="UP000198211"/>
    </source>
</evidence>
<dbReference type="PANTHER" id="PTHR46481">
    <property type="entry name" value="ZINC FINGER BED DOMAIN-CONTAINING PROTEIN 4"/>
    <property type="match status" value="1"/>
</dbReference>
<organism evidence="7 8">
    <name type="scientific">Phytophthora megakarya</name>
    <dbReference type="NCBI Taxonomy" id="4795"/>
    <lineage>
        <taxon>Eukaryota</taxon>
        <taxon>Sar</taxon>
        <taxon>Stramenopiles</taxon>
        <taxon>Oomycota</taxon>
        <taxon>Peronosporomycetes</taxon>
        <taxon>Peronosporales</taxon>
        <taxon>Peronosporaceae</taxon>
        <taxon>Phytophthora</taxon>
    </lineage>
</organism>
<dbReference type="SUPFAM" id="SSF53098">
    <property type="entry name" value="Ribonuclease H-like"/>
    <property type="match status" value="1"/>
</dbReference>
<evidence type="ECO:0000256" key="1">
    <source>
        <dbReference type="ARBA" id="ARBA00004123"/>
    </source>
</evidence>
<protein>
    <recommendedName>
        <fullName evidence="6">HAT C-terminal dimerisation domain-containing protein</fullName>
    </recommendedName>
</protein>
<gene>
    <name evidence="7" type="ORF">PHMEG_00030581</name>
</gene>
<dbReference type="Proteomes" id="UP000198211">
    <property type="component" value="Unassembled WGS sequence"/>
</dbReference>
<dbReference type="InterPro" id="IPR008906">
    <property type="entry name" value="HATC_C_dom"/>
</dbReference>
<comment type="caution">
    <text evidence="7">The sequence shown here is derived from an EMBL/GenBank/DDBJ whole genome shotgun (WGS) entry which is preliminary data.</text>
</comment>
<dbReference type="InterPro" id="IPR012337">
    <property type="entry name" value="RNaseH-like_sf"/>
</dbReference>
<dbReference type="GO" id="GO:0046983">
    <property type="term" value="F:protein dimerization activity"/>
    <property type="evidence" value="ECO:0007669"/>
    <property type="project" value="InterPro"/>
</dbReference>
<evidence type="ECO:0000256" key="2">
    <source>
        <dbReference type="ARBA" id="ARBA00022723"/>
    </source>
</evidence>